<dbReference type="PRINTS" id="PR00032">
    <property type="entry name" value="HTHARAC"/>
</dbReference>
<dbReference type="PROSITE" id="PS01124">
    <property type="entry name" value="HTH_ARAC_FAMILY_2"/>
    <property type="match status" value="1"/>
</dbReference>
<keyword evidence="1" id="KW-0805">Transcription regulation</keyword>
<dbReference type="InterPro" id="IPR018060">
    <property type="entry name" value="HTH_AraC"/>
</dbReference>
<evidence type="ECO:0000256" key="3">
    <source>
        <dbReference type="ARBA" id="ARBA00023163"/>
    </source>
</evidence>
<keyword evidence="2" id="KW-0238">DNA-binding</keyword>
<dbReference type="GO" id="GO:0043565">
    <property type="term" value="F:sequence-specific DNA binding"/>
    <property type="evidence" value="ECO:0007669"/>
    <property type="project" value="InterPro"/>
</dbReference>
<evidence type="ECO:0000256" key="2">
    <source>
        <dbReference type="ARBA" id="ARBA00023125"/>
    </source>
</evidence>
<accession>A0A9D2ZUT8</accession>
<keyword evidence="3" id="KW-0804">Transcription</keyword>
<reference evidence="5" key="1">
    <citation type="journal article" date="2021" name="PeerJ">
        <title>Extensive microbial diversity within the chicken gut microbiome revealed by metagenomics and culture.</title>
        <authorList>
            <person name="Gilroy R."/>
            <person name="Ravi A."/>
            <person name="Getino M."/>
            <person name="Pursley I."/>
            <person name="Horton D.L."/>
            <person name="Alikhan N.F."/>
            <person name="Baker D."/>
            <person name="Gharbi K."/>
            <person name="Hall N."/>
            <person name="Watson M."/>
            <person name="Adriaenssens E.M."/>
            <person name="Foster-Nyarko E."/>
            <person name="Jarju S."/>
            <person name="Secka A."/>
            <person name="Antonio M."/>
            <person name="Oren A."/>
            <person name="Chaudhuri R.R."/>
            <person name="La Ragione R."/>
            <person name="Hildebrand F."/>
            <person name="Pallen M.J."/>
        </authorList>
    </citation>
    <scope>NUCLEOTIDE SEQUENCE</scope>
    <source>
        <strain evidence="5">MalCec1-1739</strain>
    </source>
</reference>
<reference evidence="5" key="2">
    <citation type="submission" date="2021-04" db="EMBL/GenBank/DDBJ databases">
        <authorList>
            <person name="Gilroy R."/>
        </authorList>
    </citation>
    <scope>NUCLEOTIDE SEQUENCE</scope>
    <source>
        <strain evidence="5">MalCec1-1739</strain>
    </source>
</reference>
<name>A0A9D2ZUT8_9BACT</name>
<feature type="domain" description="HTH araC/xylS-type" evidence="4">
    <location>
        <begin position="146"/>
        <end position="244"/>
    </location>
</feature>
<evidence type="ECO:0000313" key="5">
    <source>
        <dbReference type="EMBL" id="HJD52794.1"/>
    </source>
</evidence>
<sequence>QRQMCIRDSHAHRLCRGSLAVLFPYSLFTFDSRGSDFDGWFVEINVSLLISTIGSLPIADRLAIRQRACVKLPDEEYGRLASVLSVMEGHAAPSAPPPQGTGLSTLSGMTRRALAGVAISEALAGVLRQTGPGDSARTDTMHETFNRFILSLAKNGARERSVAGYAAEASMTPNYFSSYIKRVSGRTATHWIRLVAITMARHYLSSTTMNVKEIAYAMGFPDQSTFGRYFKSACGMSPADFRSSVRAGRKA</sequence>
<feature type="non-terminal residue" evidence="5">
    <location>
        <position position="1"/>
    </location>
</feature>
<dbReference type="Proteomes" id="UP000787625">
    <property type="component" value="Unassembled WGS sequence"/>
</dbReference>
<protein>
    <submittedName>
        <fullName evidence="5">Helix-turn-helix transcriptional regulator</fullName>
    </submittedName>
</protein>
<evidence type="ECO:0000313" key="6">
    <source>
        <dbReference type="Proteomes" id="UP000787625"/>
    </source>
</evidence>
<dbReference type="PANTHER" id="PTHR43280">
    <property type="entry name" value="ARAC-FAMILY TRANSCRIPTIONAL REGULATOR"/>
    <property type="match status" value="1"/>
</dbReference>
<comment type="caution">
    <text evidence="5">The sequence shown here is derived from an EMBL/GenBank/DDBJ whole genome shotgun (WGS) entry which is preliminary data.</text>
</comment>
<gene>
    <name evidence="5" type="ORF">IAA93_03580</name>
</gene>
<dbReference type="GO" id="GO:0003700">
    <property type="term" value="F:DNA-binding transcription factor activity"/>
    <property type="evidence" value="ECO:0007669"/>
    <property type="project" value="InterPro"/>
</dbReference>
<dbReference type="Pfam" id="PF12833">
    <property type="entry name" value="HTH_18"/>
    <property type="match status" value="1"/>
</dbReference>
<dbReference type="PANTHER" id="PTHR43280:SF32">
    <property type="entry name" value="TRANSCRIPTIONAL REGULATORY PROTEIN"/>
    <property type="match status" value="1"/>
</dbReference>
<dbReference type="Gene3D" id="1.10.10.60">
    <property type="entry name" value="Homeodomain-like"/>
    <property type="match status" value="1"/>
</dbReference>
<organism evidence="5 6">
    <name type="scientific">Candidatus Avibacteroides avistercoris</name>
    <dbReference type="NCBI Taxonomy" id="2840690"/>
    <lineage>
        <taxon>Bacteria</taxon>
        <taxon>Pseudomonadati</taxon>
        <taxon>Bacteroidota</taxon>
        <taxon>Bacteroidia</taxon>
        <taxon>Bacteroidales</taxon>
        <taxon>Bacteroidaceae</taxon>
        <taxon>Bacteroidaceae incertae sedis</taxon>
        <taxon>Candidatus Avibacteroides</taxon>
    </lineage>
</organism>
<dbReference type="SMART" id="SM00342">
    <property type="entry name" value="HTH_ARAC"/>
    <property type="match status" value="1"/>
</dbReference>
<dbReference type="InterPro" id="IPR020449">
    <property type="entry name" value="Tscrpt_reg_AraC-type_HTH"/>
</dbReference>
<proteinExistence type="predicted"/>
<dbReference type="SUPFAM" id="SSF46689">
    <property type="entry name" value="Homeodomain-like"/>
    <property type="match status" value="1"/>
</dbReference>
<dbReference type="InterPro" id="IPR009057">
    <property type="entry name" value="Homeodomain-like_sf"/>
</dbReference>
<dbReference type="AlphaFoldDB" id="A0A9D2ZUT8"/>
<dbReference type="EMBL" id="DWUP01000072">
    <property type="protein sequence ID" value="HJD52794.1"/>
    <property type="molecule type" value="Genomic_DNA"/>
</dbReference>
<evidence type="ECO:0000256" key="1">
    <source>
        <dbReference type="ARBA" id="ARBA00023015"/>
    </source>
</evidence>
<evidence type="ECO:0000259" key="4">
    <source>
        <dbReference type="PROSITE" id="PS01124"/>
    </source>
</evidence>